<sequence length="150" mass="16739">MLSFNRSDYIANKSMGEVRVQVKLINAVDEELVNRGLLNPNQLRVYETQALIDTGAVRTVLSREIVEKLGLRIRGQQIAKYADGRQEEVGLTGPVIIQLEGRETTEAALVAGDEVLIGQTVLETLDLLVDCKNQCLIPNPKHPEYPIFRI</sequence>
<organism evidence="1 2">
    <name type="scientific">Scytonema hofmannii PCC 7110</name>
    <dbReference type="NCBI Taxonomy" id="128403"/>
    <lineage>
        <taxon>Bacteria</taxon>
        <taxon>Bacillati</taxon>
        <taxon>Cyanobacteriota</taxon>
        <taxon>Cyanophyceae</taxon>
        <taxon>Nostocales</taxon>
        <taxon>Scytonemataceae</taxon>
        <taxon>Scytonema</taxon>
    </lineage>
</organism>
<dbReference type="AlphaFoldDB" id="A0A139X2B9"/>
<comment type="caution">
    <text evidence="1">The sequence shown here is derived from an EMBL/GenBank/DDBJ whole genome shotgun (WGS) entry which is preliminary data.</text>
</comment>
<dbReference type="Proteomes" id="UP000076925">
    <property type="component" value="Unassembled WGS sequence"/>
</dbReference>
<accession>A0A139X2B9</accession>
<evidence type="ECO:0000313" key="2">
    <source>
        <dbReference type="Proteomes" id="UP000076925"/>
    </source>
</evidence>
<dbReference type="Pfam" id="PF13975">
    <property type="entry name" value="gag-asp_proteas"/>
    <property type="match status" value="1"/>
</dbReference>
<dbReference type="InterPro" id="IPR021109">
    <property type="entry name" value="Peptidase_aspartic_dom_sf"/>
</dbReference>
<dbReference type="SUPFAM" id="SSF50630">
    <property type="entry name" value="Acid proteases"/>
    <property type="match status" value="1"/>
</dbReference>
<protein>
    <submittedName>
        <fullName evidence="1">Peptidase aspartic</fullName>
    </submittedName>
</protein>
<evidence type="ECO:0000313" key="1">
    <source>
        <dbReference type="EMBL" id="KYC38824.1"/>
    </source>
</evidence>
<dbReference type="RefSeq" id="WP_017743381.1">
    <property type="nucleotide sequence ID" value="NZ_KQ976354.1"/>
</dbReference>
<name>A0A139X2B9_9CYAN</name>
<proteinExistence type="predicted"/>
<dbReference type="EMBL" id="ANNX02000038">
    <property type="protein sequence ID" value="KYC38824.1"/>
    <property type="molecule type" value="Genomic_DNA"/>
</dbReference>
<reference evidence="1 2" key="1">
    <citation type="journal article" date="2013" name="Genome Biol. Evol.">
        <title>Genomes of Stigonematalean cyanobacteria (subsection V) and the evolution of oxygenic photosynthesis from prokaryotes to plastids.</title>
        <authorList>
            <person name="Dagan T."/>
            <person name="Roettger M."/>
            <person name="Stucken K."/>
            <person name="Landan G."/>
            <person name="Koch R."/>
            <person name="Major P."/>
            <person name="Gould S.B."/>
            <person name="Goremykin V.V."/>
            <person name="Rippka R."/>
            <person name="Tandeau de Marsac N."/>
            <person name="Gugger M."/>
            <person name="Lockhart P.J."/>
            <person name="Allen J.F."/>
            <person name="Brune I."/>
            <person name="Maus I."/>
            <person name="Puhler A."/>
            <person name="Martin W.F."/>
        </authorList>
    </citation>
    <scope>NUCLEOTIDE SEQUENCE [LARGE SCALE GENOMIC DNA]</scope>
    <source>
        <strain evidence="1 2">PCC 7110</strain>
    </source>
</reference>
<gene>
    <name evidence="1" type="ORF">WA1_35065</name>
</gene>
<dbReference type="OrthoDB" id="530768at2"/>
<keyword evidence="2" id="KW-1185">Reference proteome</keyword>
<dbReference type="Gene3D" id="2.40.70.10">
    <property type="entry name" value="Acid Proteases"/>
    <property type="match status" value="1"/>
</dbReference>